<dbReference type="PROSITE" id="PS50853">
    <property type="entry name" value="FN3"/>
    <property type="match status" value="1"/>
</dbReference>
<accession>A0A3D8L8J0</accession>
<dbReference type="NCBIfam" id="TIGR04131">
    <property type="entry name" value="Bac_Flav_CTERM"/>
    <property type="match status" value="1"/>
</dbReference>
<dbReference type="NCBIfam" id="NF033510">
    <property type="entry name" value="Ca_tandemer"/>
    <property type="match status" value="2"/>
</dbReference>
<comment type="caution">
    <text evidence="3">The sequence shown here is derived from an EMBL/GenBank/DDBJ whole genome shotgun (WGS) entry which is preliminary data.</text>
</comment>
<dbReference type="InterPro" id="IPR001087">
    <property type="entry name" value="GDSL"/>
</dbReference>
<dbReference type="SUPFAM" id="SSF52266">
    <property type="entry name" value="SGNH hydrolase"/>
    <property type="match status" value="1"/>
</dbReference>
<proteinExistence type="predicted"/>
<dbReference type="InterPro" id="IPR011081">
    <property type="entry name" value="Big_4"/>
</dbReference>
<feature type="chain" id="PRO_5017712233" description="Fibronectin type-III domain-containing protein" evidence="1">
    <location>
        <begin position="25"/>
        <end position="1523"/>
    </location>
</feature>
<feature type="signal peptide" evidence="1">
    <location>
        <begin position="1"/>
        <end position="24"/>
    </location>
</feature>
<dbReference type="Pfam" id="PF13585">
    <property type="entry name" value="CHU_C"/>
    <property type="match status" value="1"/>
</dbReference>
<gene>
    <name evidence="3" type="ORF">DXT99_18160</name>
</gene>
<dbReference type="InterPro" id="IPR036514">
    <property type="entry name" value="SGNH_hydro_sf"/>
</dbReference>
<dbReference type="GO" id="GO:0016788">
    <property type="term" value="F:hydrolase activity, acting on ester bonds"/>
    <property type="evidence" value="ECO:0007669"/>
    <property type="project" value="InterPro"/>
</dbReference>
<sequence length="1523" mass="162117">MSPKIRTSRLFFVFFLALMTNAAAAPLIPKAIFASNPYALAAPQVQAKQSLAGAITISWSPVANATGYVLEKSNTGEAGSFKELESFSASDHSFRNTGLYYSQKVYYRMKAVADGEESAYSQVVSATTHEQGYTYIIMPLGDSNTEGDGGALPEVERIGYRKELYRQLVLDGRSEGYAVDFVGSQRMGGAHAEAFRLNNGFELDIDHAGFGGARDEDIVRLLADGEFDFYNTGVMRGPGGGPYLDKYSPDIILLHIGTNWVDGSESAMNDVKNLLDQVDLYEARAGKEVTVIVAKIIRRVCYTDADGNRQCNTPTETENTLKYNSMLDGYVKERIAAGDRLELVDMQDGAGIDYRYTFHGGDMADYLHPAQEGYDKMAPVWFGVLQQLLEMQAETAPDTQAPETSIAAKPLEISNNSVASFGFSSNEGGAGYEVSIDGAAFSAASTPYSIELADGIHTLQVRAKDEAGNTDSTPAAFTWTIDTQAPDAPVVAGPASGAFLNIAKPVISGTAEAGSEVSITVNGTAIGTVTAASNGAWSLIPTAALAEGRHRVTAKATDAAGNSSPNSTTTSFTIDTQAPETEIASGPAATSGSGEATFNFKSNEAGVKFLVSLNGAAFTEAASHYTLQGLADGPQILAVRAIDAAGNTDATPATYSWTIDTQAPAAPSITGITEDRGPFAHDYITSDNTLKLFGEAEANADLTLFEKGIIVGKVKVTGTGSWEFNYTNEALAQGAYRFTAAATDAAGNTGTVSADFVVQVDLTAPTVRLSTTSNSTVKEAFSISIMFSEEVYGISADGFSVTNGTLSNLASSDKSTYTATVTPTNDGAVRVSLAAGKVMDIAGNTNEASDVLEVEYDVTQPKVVLASDAPATVNAPFIVSFTFSEAVTGLQLEDITLDNGTASDFTKVNASLYKVSITPSADGEVSVRVPADKAFDGAENGNETSATLTRKYDVQRPAVVLHSDAPDPTNAAFTIRIRFSEEVRGFGKDNLSVTNGVASQLNKVDDLTYTVLITPGEGGAVAARVAANAVQDLAANGNEASNELTLVYDAGLPAVSISTTAPEKTNEAFTVVFHFSEAVSGFELSDIALTNAVAENLTRISDQQYTAVIRPAQDGMVVTAVPENKVQDAASNGNTASNRLERLYDATAPGGYVIRFTVSEVNVSNQTHVSLEVTGAEVGANYTYRINSDNGGGEVTGTAIVSSSSFTIPDLDLSGLADGLLTVRLHLIDAQGNKGESVTSQVEKLTKNIAAVSDLPGIRVPFKTKFNKVPLPDKVEVTFTNGDKEDLKVKWDEGSYNETVAAIYVLTGQLQLKEKMSNTNNLMARITVEVEANQVPTAINLSNHTFEPDINPGEAIGYFSTEDPDDEEFTYTLVSGQGDAHNQFFKLDNNHQLHLKTNQGLSGMDSFTIRIKSEDPYGNAIEQTFTLTKALYQPEDKIKLVNAFSPDGDGINDFWIVPELHYYNQVEVEVFNRAGVRLFHSSNPEEGWDGRGENGSISAGSYFYIIQVKDINLVQKGVVTILK</sequence>
<evidence type="ECO:0000313" key="3">
    <source>
        <dbReference type="EMBL" id="RDV13694.1"/>
    </source>
</evidence>
<evidence type="ECO:0000259" key="2">
    <source>
        <dbReference type="PROSITE" id="PS50853"/>
    </source>
</evidence>
<dbReference type="Pfam" id="PF07532">
    <property type="entry name" value="Big_4"/>
    <property type="match status" value="1"/>
</dbReference>
<organism evidence="3 4">
    <name type="scientific">Pontibacter diazotrophicus</name>
    <dbReference type="NCBI Taxonomy" id="1400979"/>
    <lineage>
        <taxon>Bacteria</taxon>
        <taxon>Pseudomonadati</taxon>
        <taxon>Bacteroidota</taxon>
        <taxon>Cytophagia</taxon>
        <taxon>Cytophagales</taxon>
        <taxon>Hymenobacteraceae</taxon>
        <taxon>Pontibacter</taxon>
    </lineage>
</organism>
<evidence type="ECO:0000256" key="1">
    <source>
        <dbReference type="SAM" id="SignalP"/>
    </source>
</evidence>
<dbReference type="Pfam" id="PF19077">
    <property type="entry name" value="Big_13"/>
    <property type="match status" value="1"/>
</dbReference>
<name>A0A3D8L8J0_9BACT</name>
<dbReference type="InterPro" id="IPR036116">
    <property type="entry name" value="FN3_sf"/>
</dbReference>
<dbReference type="PANTHER" id="PTHR34677:SF3">
    <property type="entry name" value="BACTERIAL IG-LIKE DOMAIN-CONTAINING PROTEIN"/>
    <property type="match status" value="1"/>
</dbReference>
<dbReference type="InterPro" id="IPR013783">
    <property type="entry name" value="Ig-like_fold"/>
</dbReference>
<keyword evidence="4" id="KW-1185">Reference proteome</keyword>
<dbReference type="SUPFAM" id="SSF49265">
    <property type="entry name" value="Fibronectin type III"/>
    <property type="match status" value="1"/>
</dbReference>
<reference evidence="4" key="1">
    <citation type="submission" date="2018-08" db="EMBL/GenBank/DDBJ databases">
        <authorList>
            <person name="Liu Z.-W."/>
            <person name="Du Z.-J."/>
        </authorList>
    </citation>
    <scope>NUCLEOTIDE SEQUENCE [LARGE SCALE GENOMIC DNA]</scope>
    <source>
        <strain evidence="4">H4X</strain>
    </source>
</reference>
<dbReference type="Pfam" id="PF00657">
    <property type="entry name" value="Lipase_GDSL"/>
    <property type="match status" value="1"/>
</dbReference>
<keyword evidence="1" id="KW-0732">Signal</keyword>
<dbReference type="PANTHER" id="PTHR34677">
    <property type="match status" value="1"/>
</dbReference>
<dbReference type="InterPro" id="IPR003961">
    <property type="entry name" value="FN3_dom"/>
</dbReference>
<dbReference type="CDD" id="cd00063">
    <property type="entry name" value="FN3"/>
    <property type="match status" value="1"/>
</dbReference>
<dbReference type="InterPro" id="IPR026341">
    <property type="entry name" value="T9SS_type_B"/>
</dbReference>
<protein>
    <recommendedName>
        <fullName evidence="2">Fibronectin type-III domain-containing protein</fullName>
    </recommendedName>
</protein>
<dbReference type="OrthoDB" id="1097758at2"/>
<dbReference type="EMBL" id="QRGR01000021">
    <property type="protein sequence ID" value="RDV13694.1"/>
    <property type="molecule type" value="Genomic_DNA"/>
</dbReference>
<dbReference type="Gene3D" id="3.40.50.1110">
    <property type="entry name" value="SGNH hydrolase"/>
    <property type="match status" value="1"/>
</dbReference>
<dbReference type="InterPro" id="IPR044048">
    <property type="entry name" value="Big_12"/>
</dbReference>
<dbReference type="InterPro" id="IPR044016">
    <property type="entry name" value="Big_13"/>
</dbReference>
<dbReference type="Pfam" id="PF19078">
    <property type="entry name" value="Big_12"/>
    <property type="match status" value="4"/>
</dbReference>
<dbReference type="Gene3D" id="2.60.40.10">
    <property type="entry name" value="Immunoglobulins"/>
    <property type="match status" value="5"/>
</dbReference>
<dbReference type="Proteomes" id="UP000256708">
    <property type="component" value="Unassembled WGS sequence"/>
</dbReference>
<evidence type="ECO:0000313" key="4">
    <source>
        <dbReference type="Proteomes" id="UP000256708"/>
    </source>
</evidence>
<feature type="domain" description="Fibronectin type-III" evidence="2">
    <location>
        <begin position="39"/>
        <end position="131"/>
    </location>
</feature>